<sequence>MAENLPQPQAAALDQASIAALADVIRTMVVEAKVTIDPTRPLQCVMALQNEVNEAINKLQAATNVATAKNEVGGRLQDLKSSLNKFKDAWETLSLTEHQNATISEEASYSGIPPAERMQLRMLSKMDTLVNKMTRPPVNRFNNSPSGVGMRCYNCNQLGHQAKDCPKKTTLLTEGAVLIVMRQQSAGRKKLSLLINIRDLKTSKGAEPEPDSDAASTAASDEETPNSPREVAPPGDRVTFDCDNYNLRWDDSRSMYVVKLKQGPPRGKVPPSDGRRQSYCRDDQLVTLEEAQADMVEYDANEEISEEQLIEECYPLRMFVPPEEGRRADLSRAFYSVAIEAEDGIAVPSSYHLHLHVISWEDILKDNIPVKGVTRVVHANNIVYSSVKEKSGMVLQQVEDDEKILNARAFRWKPGSVERLRDNPGDAMNVLGYTLSRSDDSSIVIGVKYRTLPEIWSRRSLLQWAAKCYDELGISGAGAIKSKLSSFAMAGIPTKARRKYMDVPLSVAERRTVCPWLDDLVKKSGKLISWAPRTACGRVRAYTDASGSGWGVKIVQEGLAHPLGRWSGRWTQKTYHLGMPAKEALGIIKGVRYCPWKEADIYSDSSTWGFDVLLLGIKIIVRVIAVYQWAHYAN</sequence>
<dbReference type="GO" id="GO:0003676">
    <property type="term" value="F:nucleic acid binding"/>
    <property type="evidence" value="ECO:0007669"/>
    <property type="project" value="InterPro"/>
</dbReference>
<dbReference type="AlphaFoldDB" id="A0A7J6KRQ4"/>
<proteinExistence type="predicted"/>
<gene>
    <name evidence="4" type="ORF">FOL47_001537</name>
</gene>
<accession>A0A7J6KRQ4</accession>
<dbReference type="EMBL" id="JAAPAO010001371">
    <property type="protein sequence ID" value="KAF4649995.1"/>
    <property type="molecule type" value="Genomic_DNA"/>
</dbReference>
<evidence type="ECO:0000313" key="4">
    <source>
        <dbReference type="EMBL" id="KAF4649995.1"/>
    </source>
</evidence>
<dbReference type="Proteomes" id="UP000591131">
    <property type="component" value="Unassembled WGS sequence"/>
</dbReference>
<dbReference type="InterPro" id="IPR036875">
    <property type="entry name" value="Znf_CCHC_sf"/>
</dbReference>
<reference evidence="4 5" key="1">
    <citation type="submission" date="2020-04" db="EMBL/GenBank/DDBJ databases">
        <title>Perkinsus chesapeaki whole genome sequence.</title>
        <authorList>
            <person name="Bogema D.R."/>
        </authorList>
    </citation>
    <scope>NUCLEOTIDE SEQUENCE [LARGE SCALE GENOMIC DNA]</scope>
    <source>
        <strain evidence="4">ATCC PRA-425</strain>
    </source>
</reference>
<evidence type="ECO:0000313" key="5">
    <source>
        <dbReference type="Proteomes" id="UP000591131"/>
    </source>
</evidence>
<dbReference type="Gene3D" id="4.10.60.10">
    <property type="entry name" value="Zinc finger, CCHC-type"/>
    <property type="match status" value="1"/>
</dbReference>
<comment type="caution">
    <text evidence="4">The sequence shown here is derived from an EMBL/GenBank/DDBJ whole genome shotgun (WGS) entry which is preliminary data.</text>
</comment>
<feature type="domain" description="CCHC-type" evidence="3">
    <location>
        <begin position="151"/>
        <end position="167"/>
    </location>
</feature>
<feature type="region of interest" description="Disordered" evidence="2">
    <location>
        <begin position="203"/>
        <end position="237"/>
    </location>
</feature>
<dbReference type="OrthoDB" id="3863715at2759"/>
<keyword evidence="5" id="KW-1185">Reference proteome</keyword>
<evidence type="ECO:0000259" key="3">
    <source>
        <dbReference type="PROSITE" id="PS50158"/>
    </source>
</evidence>
<dbReference type="InterPro" id="IPR001878">
    <property type="entry name" value="Znf_CCHC"/>
</dbReference>
<dbReference type="SUPFAM" id="SSF57756">
    <property type="entry name" value="Retrovirus zinc finger-like domains"/>
    <property type="match status" value="1"/>
</dbReference>
<evidence type="ECO:0000256" key="1">
    <source>
        <dbReference type="PROSITE-ProRule" id="PRU00047"/>
    </source>
</evidence>
<dbReference type="SMART" id="SM00343">
    <property type="entry name" value="ZnF_C2HC"/>
    <property type="match status" value="1"/>
</dbReference>
<dbReference type="Pfam" id="PF00098">
    <property type="entry name" value="zf-CCHC"/>
    <property type="match status" value="1"/>
</dbReference>
<keyword evidence="1" id="KW-0479">Metal-binding</keyword>
<protein>
    <recommendedName>
        <fullName evidence="3">CCHC-type domain-containing protein</fullName>
    </recommendedName>
</protein>
<dbReference type="GO" id="GO:0008270">
    <property type="term" value="F:zinc ion binding"/>
    <property type="evidence" value="ECO:0007669"/>
    <property type="project" value="UniProtKB-KW"/>
</dbReference>
<organism evidence="4 5">
    <name type="scientific">Perkinsus chesapeaki</name>
    <name type="common">Clam parasite</name>
    <name type="synonym">Perkinsus andrewsi</name>
    <dbReference type="NCBI Taxonomy" id="330153"/>
    <lineage>
        <taxon>Eukaryota</taxon>
        <taxon>Sar</taxon>
        <taxon>Alveolata</taxon>
        <taxon>Perkinsozoa</taxon>
        <taxon>Perkinsea</taxon>
        <taxon>Perkinsida</taxon>
        <taxon>Perkinsidae</taxon>
        <taxon>Perkinsus</taxon>
    </lineage>
</organism>
<keyword evidence="1" id="KW-0862">Zinc</keyword>
<name>A0A7J6KRQ4_PERCH</name>
<keyword evidence="1" id="KW-0863">Zinc-finger</keyword>
<evidence type="ECO:0000256" key="2">
    <source>
        <dbReference type="SAM" id="MobiDB-lite"/>
    </source>
</evidence>
<dbReference type="PROSITE" id="PS50158">
    <property type="entry name" value="ZF_CCHC"/>
    <property type="match status" value="1"/>
</dbReference>